<dbReference type="Proteomes" id="UP000266188">
    <property type="component" value="Unassembled WGS sequence"/>
</dbReference>
<dbReference type="EMBL" id="MVGC01000003">
    <property type="protein sequence ID" value="RJE27459.1"/>
    <property type="molecule type" value="Genomic_DNA"/>
</dbReference>
<name>A0A3A2ZWD3_9EURO</name>
<keyword evidence="2" id="KW-1185">Reference proteome</keyword>
<dbReference type="AlphaFoldDB" id="A0A3A2ZWD3"/>
<sequence>MDDPSRNYSTNPTTLTFTTNGLYIILTDMGHETLYHWGLYLSQSPHDGSPHTDHKWTYQSKPNTGVPYSAQMLVVVKIGVIDEDLHESLMTALAEVSTDEPVTCRVWLRRALDKVHERGIVIFTGRISEVEAEAADFAFRNRMNRRQSVESSTWRDGD</sequence>
<proteinExistence type="predicted"/>
<comment type="caution">
    <text evidence="1">The sequence shown here is derived from an EMBL/GenBank/DDBJ whole genome shotgun (WGS) entry which is preliminary data.</text>
</comment>
<dbReference type="InterPro" id="IPR054208">
    <property type="entry name" value="DUF6914"/>
</dbReference>
<organism evidence="1 2">
    <name type="scientific">Aspergillus sclerotialis</name>
    <dbReference type="NCBI Taxonomy" id="2070753"/>
    <lineage>
        <taxon>Eukaryota</taxon>
        <taxon>Fungi</taxon>
        <taxon>Dikarya</taxon>
        <taxon>Ascomycota</taxon>
        <taxon>Pezizomycotina</taxon>
        <taxon>Eurotiomycetes</taxon>
        <taxon>Eurotiomycetidae</taxon>
        <taxon>Eurotiales</taxon>
        <taxon>Aspergillaceae</taxon>
        <taxon>Aspergillus</taxon>
        <taxon>Aspergillus subgen. Polypaecilum</taxon>
    </lineage>
</organism>
<gene>
    <name evidence="1" type="ORF">PHISCL_00193</name>
</gene>
<accession>A0A3A2ZWD3</accession>
<reference evidence="2" key="1">
    <citation type="submission" date="2017-02" db="EMBL/GenBank/DDBJ databases">
        <authorList>
            <person name="Tafer H."/>
            <person name="Lopandic K."/>
        </authorList>
    </citation>
    <scope>NUCLEOTIDE SEQUENCE [LARGE SCALE GENOMIC DNA]</scope>
    <source>
        <strain evidence="2">CBS 366.77</strain>
    </source>
</reference>
<dbReference type="OrthoDB" id="3016366at2759"/>
<evidence type="ECO:0000313" key="2">
    <source>
        <dbReference type="Proteomes" id="UP000266188"/>
    </source>
</evidence>
<protein>
    <submittedName>
        <fullName evidence="1">Uncharacterized protein</fullName>
    </submittedName>
</protein>
<dbReference type="Pfam" id="PF21858">
    <property type="entry name" value="DUF6914"/>
    <property type="match status" value="1"/>
</dbReference>
<evidence type="ECO:0000313" key="1">
    <source>
        <dbReference type="EMBL" id="RJE27459.1"/>
    </source>
</evidence>